<accession>A0A0L6CYH0</accession>
<protein>
    <submittedName>
        <fullName evidence="6">VIT family protein</fullName>
    </submittedName>
</protein>
<evidence type="ECO:0000256" key="5">
    <source>
        <dbReference type="SAM" id="Phobius"/>
    </source>
</evidence>
<feature type="transmembrane region" description="Helical" evidence="5">
    <location>
        <begin position="23"/>
        <end position="42"/>
    </location>
</feature>
<dbReference type="InterPro" id="IPR008217">
    <property type="entry name" value="Ccc1_fam"/>
</dbReference>
<dbReference type="STRING" id="74031.SAMN04488077_101246"/>
<dbReference type="AlphaFoldDB" id="A0A0L6CYH0"/>
<evidence type="ECO:0000256" key="2">
    <source>
        <dbReference type="ARBA" id="ARBA00022692"/>
    </source>
</evidence>
<keyword evidence="7" id="KW-1185">Reference proteome</keyword>
<evidence type="ECO:0000313" key="7">
    <source>
        <dbReference type="Proteomes" id="UP000037046"/>
    </source>
</evidence>
<organism evidence="6 7">
    <name type="scientific">Roseovarius tolerans</name>
    <dbReference type="NCBI Taxonomy" id="74031"/>
    <lineage>
        <taxon>Bacteria</taxon>
        <taxon>Pseudomonadati</taxon>
        <taxon>Pseudomonadota</taxon>
        <taxon>Alphaproteobacteria</taxon>
        <taxon>Rhodobacterales</taxon>
        <taxon>Roseobacteraceae</taxon>
        <taxon>Roseovarius</taxon>
    </lineage>
</organism>
<dbReference type="GO" id="GO:0012505">
    <property type="term" value="C:endomembrane system"/>
    <property type="evidence" value="ECO:0007669"/>
    <property type="project" value="UniProtKB-SubCell"/>
</dbReference>
<comment type="subcellular location">
    <subcellularLocation>
        <location evidence="1">Endomembrane system</location>
        <topology evidence="1">Multi-pass membrane protein</topology>
    </subcellularLocation>
</comment>
<name>A0A0L6CYH0_9RHOB</name>
<reference evidence="7" key="1">
    <citation type="submission" date="2015-07" db="EMBL/GenBank/DDBJ databases">
        <title>Draft Genome Sequence of Roseovarius tolerans EL-164, a producer of N-Acylated Alanine Methyl Esters (NAMEs).</title>
        <authorList>
            <person name="Voget S."/>
            <person name="Bruns H."/>
            <person name="Wagner-Doebler I."/>
            <person name="Schulz S."/>
            <person name="Daniel R."/>
        </authorList>
    </citation>
    <scope>NUCLEOTIDE SEQUENCE [LARGE SCALE GENOMIC DNA]</scope>
    <source>
        <strain evidence="7">EL-164</strain>
    </source>
</reference>
<gene>
    <name evidence="6" type="ORF">ROTO_08150</name>
</gene>
<dbReference type="Pfam" id="PF01988">
    <property type="entry name" value="VIT1"/>
    <property type="match status" value="1"/>
</dbReference>
<feature type="transmembrane region" description="Helical" evidence="5">
    <location>
        <begin position="186"/>
        <end position="205"/>
    </location>
</feature>
<feature type="transmembrane region" description="Helical" evidence="5">
    <location>
        <begin position="48"/>
        <end position="67"/>
    </location>
</feature>
<feature type="transmembrane region" description="Helical" evidence="5">
    <location>
        <begin position="217"/>
        <end position="239"/>
    </location>
</feature>
<feature type="transmembrane region" description="Helical" evidence="5">
    <location>
        <begin position="162"/>
        <end position="180"/>
    </location>
</feature>
<evidence type="ECO:0000256" key="1">
    <source>
        <dbReference type="ARBA" id="ARBA00004127"/>
    </source>
</evidence>
<keyword evidence="4 5" id="KW-0472">Membrane</keyword>
<dbReference type="OrthoDB" id="5506246at2"/>
<keyword evidence="3 5" id="KW-1133">Transmembrane helix</keyword>
<sequence length="241" mass="25739">MARQAPAPTPPRFGRVQEYLKQIVYGGTDGIVTTFAIVAGFAGAQAEGVAEVGAIAVLLFGLANLFADGVSMGLGEFLSLRAQHDLYRARRAEERRRSFETPDHQRARLAEILRTKGLSPQDAADAAQIFTRHPQVMAEMILAEETGLRDPDGESPARNGSFTFAAFITFGAVPLIPYLLFEATAATTQLSIIATGVALVLLGLLRWHASGERLWRSVGETVLVGTVCAVVAFGVGWIVGG</sequence>
<dbReference type="PATRIC" id="fig|74031.6.peg.837"/>
<evidence type="ECO:0000256" key="3">
    <source>
        <dbReference type="ARBA" id="ARBA00022989"/>
    </source>
</evidence>
<dbReference type="RefSeq" id="WP_050661757.1">
    <property type="nucleotide sequence ID" value="NZ_CP118494.1"/>
</dbReference>
<dbReference type="EMBL" id="LGVV01000007">
    <property type="protein sequence ID" value="KNX42513.1"/>
    <property type="molecule type" value="Genomic_DNA"/>
</dbReference>
<dbReference type="GO" id="GO:0030026">
    <property type="term" value="P:intracellular manganese ion homeostasis"/>
    <property type="evidence" value="ECO:0007669"/>
    <property type="project" value="InterPro"/>
</dbReference>
<dbReference type="GO" id="GO:0005384">
    <property type="term" value="F:manganese ion transmembrane transporter activity"/>
    <property type="evidence" value="ECO:0007669"/>
    <property type="project" value="InterPro"/>
</dbReference>
<dbReference type="PANTHER" id="PTHR31851">
    <property type="entry name" value="FE(2+)/MN(2+) TRANSPORTER PCL1"/>
    <property type="match status" value="1"/>
</dbReference>
<keyword evidence="2 5" id="KW-0812">Transmembrane</keyword>
<dbReference type="Proteomes" id="UP000037046">
    <property type="component" value="Unassembled WGS sequence"/>
</dbReference>
<proteinExistence type="predicted"/>
<evidence type="ECO:0000313" key="6">
    <source>
        <dbReference type="EMBL" id="KNX42513.1"/>
    </source>
</evidence>
<evidence type="ECO:0000256" key="4">
    <source>
        <dbReference type="ARBA" id="ARBA00023136"/>
    </source>
</evidence>
<comment type="caution">
    <text evidence="6">The sequence shown here is derived from an EMBL/GenBank/DDBJ whole genome shotgun (WGS) entry which is preliminary data.</text>
</comment>